<organism evidence="1 2">
    <name type="scientific">Pedobacter hiemivivus</name>
    <dbReference type="NCBI Taxonomy" id="2530454"/>
    <lineage>
        <taxon>Bacteria</taxon>
        <taxon>Pseudomonadati</taxon>
        <taxon>Bacteroidota</taxon>
        <taxon>Sphingobacteriia</taxon>
        <taxon>Sphingobacteriales</taxon>
        <taxon>Sphingobacteriaceae</taxon>
        <taxon>Pedobacter</taxon>
    </lineage>
</organism>
<accession>A0A4R0NGI2</accession>
<dbReference type="AlphaFoldDB" id="A0A4R0NGI2"/>
<evidence type="ECO:0000313" key="1">
    <source>
        <dbReference type="EMBL" id="TCC99669.1"/>
    </source>
</evidence>
<reference evidence="1 2" key="1">
    <citation type="submission" date="2019-02" db="EMBL/GenBank/DDBJ databases">
        <title>Pedobacter sp. RP-3-8 sp. nov., isolated from Arctic soil.</title>
        <authorList>
            <person name="Dahal R.H."/>
        </authorList>
    </citation>
    <scope>NUCLEOTIDE SEQUENCE [LARGE SCALE GENOMIC DNA]</scope>
    <source>
        <strain evidence="1 2">RP-3-8</strain>
    </source>
</reference>
<gene>
    <name evidence="1" type="ORF">EZ444_03085</name>
</gene>
<protein>
    <submittedName>
        <fullName evidence="1">Uncharacterized protein</fullName>
    </submittedName>
</protein>
<dbReference type="EMBL" id="SJSM01000001">
    <property type="protein sequence ID" value="TCC99669.1"/>
    <property type="molecule type" value="Genomic_DNA"/>
</dbReference>
<comment type="caution">
    <text evidence="1">The sequence shown here is derived from an EMBL/GenBank/DDBJ whole genome shotgun (WGS) entry which is preliminary data.</text>
</comment>
<sequence>MSYIYVIVDCERFLSFVKRIALKHKVDCFFEYRSSIDRTKTSYKQVDFNLENYNSLINEEYDRFFFISKEISVDDDWSFYDKGILEYSIEGTGGRQLSNEIELIELRLIGENPDKAIKSFFNAINYGLKKDEDFSQGIGPSSHRKKFFYLNEVADNGFEIWNNLKNKNVALTIIKQ</sequence>
<dbReference type="OrthoDB" id="1246428at2"/>
<proteinExistence type="predicted"/>
<keyword evidence="2" id="KW-1185">Reference proteome</keyword>
<evidence type="ECO:0000313" key="2">
    <source>
        <dbReference type="Proteomes" id="UP000291117"/>
    </source>
</evidence>
<dbReference type="Proteomes" id="UP000291117">
    <property type="component" value="Unassembled WGS sequence"/>
</dbReference>
<dbReference type="RefSeq" id="WP_131607100.1">
    <property type="nucleotide sequence ID" value="NZ_SJSM01000001.1"/>
</dbReference>
<name>A0A4R0NGI2_9SPHI</name>